<dbReference type="SUPFAM" id="SSF51735">
    <property type="entry name" value="NAD(P)-binding Rossmann-fold domains"/>
    <property type="match status" value="1"/>
</dbReference>
<proteinExistence type="predicted"/>
<dbReference type="GO" id="GO:0016616">
    <property type="term" value="F:oxidoreductase activity, acting on the CH-OH group of donors, NAD or NADP as acceptor"/>
    <property type="evidence" value="ECO:0007669"/>
    <property type="project" value="TreeGrafter"/>
</dbReference>
<reference evidence="1 2" key="1">
    <citation type="submission" date="2018-06" db="EMBL/GenBank/DDBJ databases">
        <title>Paenibacillus montanisoli sp. nov., isolated from mountain area soil.</title>
        <authorList>
            <person name="Wu M."/>
        </authorList>
    </citation>
    <scope>NUCLEOTIDE SEQUENCE [LARGE SCALE GENOMIC DNA]</scope>
    <source>
        <strain evidence="1 2">RA17</strain>
    </source>
</reference>
<protein>
    <submittedName>
        <fullName evidence="1">Short-chain dehydrogenase</fullName>
    </submittedName>
</protein>
<name>A0A328TZT5_9BACL</name>
<accession>A0A328TZT5</accession>
<dbReference type="RefSeq" id="WP_112882282.1">
    <property type="nucleotide sequence ID" value="NZ_QLUW01000002.1"/>
</dbReference>
<organism evidence="1 2">
    <name type="scientific">Paenibacillus montanisoli</name>
    <dbReference type="NCBI Taxonomy" id="2081970"/>
    <lineage>
        <taxon>Bacteria</taxon>
        <taxon>Bacillati</taxon>
        <taxon>Bacillota</taxon>
        <taxon>Bacilli</taxon>
        <taxon>Bacillales</taxon>
        <taxon>Paenibacillaceae</taxon>
        <taxon>Paenibacillus</taxon>
    </lineage>
</organism>
<keyword evidence="2" id="KW-1185">Reference proteome</keyword>
<dbReference type="PANTHER" id="PTHR45458">
    <property type="entry name" value="SHORT-CHAIN DEHYDROGENASE/REDUCTASE SDR"/>
    <property type="match status" value="1"/>
</dbReference>
<dbReference type="OrthoDB" id="5786478at2"/>
<dbReference type="EMBL" id="QLUW01000002">
    <property type="protein sequence ID" value="RAP76058.1"/>
    <property type="molecule type" value="Genomic_DNA"/>
</dbReference>
<dbReference type="InterPro" id="IPR002347">
    <property type="entry name" value="SDR_fam"/>
</dbReference>
<dbReference type="CDD" id="cd05325">
    <property type="entry name" value="carb_red_sniffer_like_SDR_c"/>
    <property type="match status" value="1"/>
</dbReference>
<dbReference type="Pfam" id="PF00106">
    <property type="entry name" value="adh_short"/>
    <property type="match status" value="1"/>
</dbReference>
<sequence>MKRYAFVTGADRGLGFALVKGLLSRDYHVIAGRYMEDNRELADLAEEWQDRLFLVELDVSSDQSVAHAAAQLTRITDTLELVINNAGILGDIQATILDPLPFAEMQHVYNVNTLGPLRVTNALAPLVLRGQSKLFVQISSEAGSIADCKRTSWFGYCMSKTAVNMQAALIHNEVKKFGGQVLLLHPGWVQSYMSGTLNTEATLTADESAAHIMDRIQELENAAPGEKPLYRDYSGNELPW</sequence>
<dbReference type="PRINTS" id="PR00081">
    <property type="entry name" value="GDHRDH"/>
</dbReference>
<comment type="caution">
    <text evidence="1">The sequence shown here is derived from an EMBL/GenBank/DDBJ whole genome shotgun (WGS) entry which is preliminary data.</text>
</comment>
<dbReference type="PANTHER" id="PTHR45458:SF1">
    <property type="entry name" value="SHORT CHAIN DEHYDROGENASE"/>
    <property type="match status" value="1"/>
</dbReference>
<evidence type="ECO:0000313" key="1">
    <source>
        <dbReference type="EMBL" id="RAP76058.1"/>
    </source>
</evidence>
<dbReference type="Proteomes" id="UP000249260">
    <property type="component" value="Unassembled WGS sequence"/>
</dbReference>
<dbReference type="InterPro" id="IPR036291">
    <property type="entry name" value="NAD(P)-bd_dom_sf"/>
</dbReference>
<dbReference type="InterPro" id="IPR052184">
    <property type="entry name" value="SDR_enzymes"/>
</dbReference>
<gene>
    <name evidence="1" type="ORF">DL346_11580</name>
</gene>
<evidence type="ECO:0000313" key="2">
    <source>
        <dbReference type="Proteomes" id="UP000249260"/>
    </source>
</evidence>
<dbReference type="Gene3D" id="3.40.50.720">
    <property type="entry name" value="NAD(P)-binding Rossmann-like Domain"/>
    <property type="match status" value="1"/>
</dbReference>
<dbReference type="AlphaFoldDB" id="A0A328TZT5"/>